<evidence type="ECO:0000313" key="2">
    <source>
        <dbReference type="EMBL" id="MBD2570111.1"/>
    </source>
</evidence>
<comment type="caution">
    <text evidence="2">The sequence shown here is derived from an EMBL/GenBank/DDBJ whole genome shotgun (WGS) entry which is preliminary data.</text>
</comment>
<dbReference type="Proteomes" id="UP000640531">
    <property type="component" value="Unassembled WGS sequence"/>
</dbReference>
<dbReference type="SUPFAM" id="SSF52833">
    <property type="entry name" value="Thioredoxin-like"/>
    <property type="match status" value="1"/>
</dbReference>
<proteinExistence type="predicted"/>
<dbReference type="Pfam" id="PF13417">
    <property type="entry name" value="GST_N_3"/>
    <property type="match status" value="1"/>
</dbReference>
<reference evidence="2 3" key="1">
    <citation type="journal article" date="2020" name="ISME J.">
        <title>Comparative genomics reveals insights into cyanobacterial evolution and habitat adaptation.</title>
        <authorList>
            <person name="Chen M.Y."/>
            <person name="Teng W.K."/>
            <person name="Zhao L."/>
            <person name="Hu C.X."/>
            <person name="Zhou Y.K."/>
            <person name="Han B.P."/>
            <person name="Song L.R."/>
            <person name="Shu W.S."/>
        </authorList>
    </citation>
    <scope>NUCLEOTIDE SEQUENCE [LARGE SCALE GENOMIC DNA]</scope>
    <source>
        <strain evidence="2 3">FACHB-196</strain>
    </source>
</reference>
<dbReference type="EMBL" id="JACJST010000021">
    <property type="protein sequence ID" value="MBD2570111.1"/>
    <property type="molecule type" value="Genomic_DNA"/>
</dbReference>
<dbReference type="InterPro" id="IPR004045">
    <property type="entry name" value="Glutathione_S-Trfase_N"/>
</dbReference>
<accession>A0ABR8FJZ9</accession>
<dbReference type="Gene3D" id="3.40.30.10">
    <property type="entry name" value="Glutaredoxin"/>
    <property type="match status" value="1"/>
</dbReference>
<protein>
    <submittedName>
        <fullName evidence="2">Glutathione S-transferase N-terminal domain-containing protein</fullName>
    </submittedName>
</protein>
<name>A0ABR8FJZ9_9NOST</name>
<dbReference type="InterPro" id="IPR036249">
    <property type="entry name" value="Thioredoxin-like_sf"/>
</dbReference>
<sequence>MKLFYTSNSPYARIARVAVLELNISHLIEMQKVTVGDPNSEILHYKPTGKIPTLAIDNGFMTIPLKLINSLLNMQNSTYFKYFLKLKNN</sequence>
<keyword evidence="3" id="KW-1185">Reference proteome</keyword>
<evidence type="ECO:0000313" key="3">
    <source>
        <dbReference type="Proteomes" id="UP000640531"/>
    </source>
</evidence>
<organism evidence="2 3">
    <name type="scientific">Anabaena lutea FACHB-196</name>
    <dbReference type="NCBI Taxonomy" id="2692881"/>
    <lineage>
        <taxon>Bacteria</taxon>
        <taxon>Bacillati</taxon>
        <taxon>Cyanobacteriota</taxon>
        <taxon>Cyanophyceae</taxon>
        <taxon>Nostocales</taxon>
        <taxon>Nostocaceae</taxon>
        <taxon>Anabaena</taxon>
    </lineage>
</organism>
<feature type="domain" description="GST N-terminal" evidence="1">
    <location>
        <begin position="3"/>
        <end position="61"/>
    </location>
</feature>
<gene>
    <name evidence="2" type="ORF">H6G59_19860</name>
</gene>
<evidence type="ECO:0000259" key="1">
    <source>
        <dbReference type="Pfam" id="PF13417"/>
    </source>
</evidence>
<dbReference type="RefSeq" id="WP_190717547.1">
    <property type="nucleotide sequence ID" value="NZ_JACJST010000021.1"/>
</dbReference>